<dbReference type="PATRIC" id="fig|1218492.5.peg.270"/>
<comment type="similarity">
    <text evidence="1 5">Belongs to the glycosyl hydrolase 32 family.</text>
</comment>
<proteinExistence type="inferred from homology"/>
<dbReference type="EC" id="3.2.1.26" evidence="2"/>
<evidence type="ECO:0000256" key="1">
    <source>
        <dbReference type="ARBA" id="ARBA00009902"/>
    </source>
</evidence>
<evidence type="ECO:0000256" key="3">
    <source>
        <dbReference type="ARBA" id="ARBA00022801"/>
    </source>
</evidence>
<dbReference type="HOGENOM" id="CLU_001528_7_1_9"/>
<feature type="domain" description="Glycosyl hydrolase family 32 C-terminal" evidence="7">
    <location>
        <begin position="377"/>
        <end position="451"/>
    </location>
</feature>
<dbReference type="InterPro" id="IPR013320">
    <property type="entry name" value="ConA-like_dom_sf"/>
</dbReference>
<evidence type="ECO:0000259" key="7">
    <source>
        <dbReference type="Pfam" id="PF08244"/>
    </source>
</evidence>
<dbReference type="Gene3D" id="2.115.10.20">
    <property type="entry name" value="Glycosyl hydrolase domain, family 43"/>
    <property type="match status" value="1"/>
</dbReference>
<dbReference type="EMBL" id="JXJQ01000002">
    <property type="protein sequence ID" value="KJY63246.1"/>
    <property type="molecule type" value="Genomic_DNA"/>
</dbReference>
<reference evidence="8 9" key="1">
    <citation type="submission" date="2015-01" db="EMBL/GenBank/DDBJ databases">
        <title>Comparative genomics of the lactic acid bacteria isolated from the honey bee gut.</title>
        <authorList>
            <person name="Ellegaard K.M."/>
            <person name="Tamarit D."/>
            <person name="Javelind E."/>
            <person name="Olofsson T."/>
            <person name="Andersson S.G."/>
            <person name="Vasquez A."/>
        </authorList>
    </citation>
    <scope>NUCLEOTIDE SEQUENCE [LARGE SCALE GENOMIC DNA]</scope>
    <source>
        <strain evidence="8 9">Bin4</strain>
    </source>
</reference>
<name>A0A0F4M077_9LACO</name>
<dbReference type="Pfam" id="PF00251">
    <property type="entry name" value="Glyco_hydro_32N"/>
    <property type="match status" value="1"/>
</dbReference>
<protein>
    <recommendedName>
        <fullName evidence="2">beta-fructofuranosidase</fullName>
        <ecNumber evidence="2">3.2.1.26</ecNumber>
    </recommendedName>
</protein>
<evidence type="ECO:0000256" key="5">
    <source>
        <dbReference type="RuleBase" id="RU362110"/>
    </source>
</evidence>
<dbReference type="Proteomes" id="UP000033558">
    <property type="component" value="Unassembled WGS sequence"/>
</dbReference>
<dbReference type="Pfam" id="PF08244">
    <property type="entry name" value="Glyco_hydro_32C"/>
    <property type="match status" value="1"/>
</dbReference>
<evidence type="ECO:0000256" key="2">
    <source>
        <dbReference type="ARBA" id="ARBA00012758"/>
    </source>
</evidence>
<dbReference type="PANTHER" id="PTHR43101:SF1">
    <property type="entry name" value="BETA-FRUCTOSIDASE"/>
    <property type="match status" value="1"/>
</dbReference>
<evidence type="ECO:0000256" key="4">
    <source>
        <dbReference type="ARBA" id="ARBA00023295"/>
    </source>
</evidence>
<organism evidence="8 9">
    <name type="scientific">Bombilactobacillus mellifer</name>
    <dbReference type="NCBI Taxonomy" id="1218492"/>
    <lineage>
        <taxon>Bacteria</taxon>
        <taxon>Bacillati</taxon>
        <taxon>Bacillota</taxon>
        <taxon>Bacilli</taxon>
        <taxon>Lactobacillales</taxon>
        <taxon>Lactobacillaceae</taxon>
        <taxon>Bombilactobacillus</taxon>
    </lineage>
</organism>
<evidence type="ECO:0000313" key="8">
    <source>
        <dbReference type="EMBL" id="KJY63246.1"/>
    </source>
</evidence>
<dbReference type="PANTHER" id="PTHR43101">
    <property type="entry name" value="BETA-FRUCTOSIDASE"/>
    <property type="match status" value="1"/>
</dbReference>
<dbReference type="CDD" id="cd08996">
    <property type="entry name" value="GH32_FFase"/>
    <property type="match status" value="1"/>
</dbReference>
<dbReference type="SUPFAM" id="SSF49899">
    <property type="entry name" value="Concanavalin A-like lectins/glucanases"/>
    <property type="match status" value="1"/>
</dbReference>
<dbReference type="InterPro" id="IPR013189">
    <property type="entry name" value="Glyco_hydro_32_C"/>
</dbReference>
<comment type="caution">
    <text evidence="8">The sequence shown here is derived from an EMBL/GenBank/DDBJ whole genome shotgun (WGS) entry which is preliminary data.</text>
</comment>
<dbReference type="RefSeq" id="WP_046315336.1">
    <property type="nucleotide sequence ID" value="NZ_JBHSZT010000003.1"/>
</dbReference>
<dbReference type="STRING" id="1218492.JG30_01570"/>
<gene>
    <name evidence="8" type="ORF">JG30_01570</name>
</gene>
<dbReference type="GO" id="GO:0004564">
    <property type="term" value="F:beta-fructofuranosidase activity"/>
    <property type="evidence" value="ECO:0007669"/>
    <property type="project" value="UniProtKB-EC"/>
</dbReference>
<dbReference type="InterPro" id="IPR023296">
    <property type="entry name" value="Glyco_hydro_beta-prop_sf"/>
</dbReference>
<dbReference type="Gene3D" id="2.60.120.560">
    <property type="entry name" value="Exo-inulinase, domain 1"/>
    <property type="match status" value="1"/>
</dbReference>
<dbReference type="SMART" id="SM00640">
    <property type="entry name" value="Glyco_32"/>
    <property type="match status" value="1"/>
</dbReference>
<dbReference type="GO" id="GO:0005975">
    <property type="term" value="P:carbohydrate metabolic process"/>
    <property type="evidence" value="ECO:0007669"/>
    <property type="project" value="InterPro"/>
</dbReference>
<dbReference type="InterPro" id="IPR013148">
    <property type="entry name" value="Glyco_hydro_32_N"/>
</dbReference>
<evidence type="ECO:0000259" key="6">
    <source>
        <dbReference type="Pfam" id="PF00251"/>
    </source>
</evidence>
<evidence type="ECO:0000313" key="9">
    <source>
        <dbReference type="Proteomes" id="UP000033558"/>
    </source>
</evidence>
<dbReference type="InterPro" id="IPR051214">
    <property type="entry name" value="GH32_Enzymes"/>
</dbReference>
<dbReference type="InterPro" id="IPR001362">
    <property type="entry name" value="Glyco_hydro_32"/>
</dbReference>
<dbReference type="OrthoDB" id="9759709at2"/>
<accession>A0A0F4M077</accession>
<feature type="domain" description="Glycosyl hydrolase family 32 N-terminal" evidence="6">
    <location>
        <begin position="19"/>
        <end position="319"/>
    </location>
</feature>
<keyword evidence="3 5" id="KW-0378">Hydrolase</keyword>
<keyword evidence="9" id="KW-1185">Reference proteome</keyword>
<sequence>MNEQVWLNISDQRYRCGYHLMAPSGRLTVPSGSIYFKNFFHVFFLYNSPQVTSTIPNVWGHARSRDLIHWQLLKPALQPDSITDQAGCLAGSALIKDGVLYILYLGLQAQSDFQILPSQNLAYSKDGLNFNKYLQNPVINMLPVSHFTETKAAKIWEHDGQYYLLMISQDNGQDEQVVLYTSYSLTYWNYLGPILERPLLQPCNFLEFFHINGHDIVLVTMTQRQVSTSNFDPQGIYYLAGDLDYDRPYFSGQVWQRLDYGHDLFASQIFQAPDGRLVTIAALGGEDFDQLQENDKGWEGVLSLPRELIWEHNHLVMRPVRECQTLRERLLQQQIYQIHTPKILCDSVTYLEMNLYFFLAQWDGQIFQLIFTDRVTKNQLVFEYLHAQQSVSVRRSDRPHSNSTKIATDKFLRLQIFIDQSTVEIFVNDGQVVFSERFYFQGNPQISLTSDQTLQVDCQLYQLSGQSLTFGD</sequence>
<dbReference type="SUPFAM" id="SSF75005">
    <property type="entry name" value="Arabinanase/levansucrase/invertase"/>
    <property type="match status" value="1"/>
</dbReference>
<keyword evidence="4 5" id="KW-0326">Glycosidase</keyword>
<dbReference type="AlphaFoldDB" id="A0A0F4M077"/>